<feature type="transmembrane region" description="Helical" evidence="1">
    <location>
        <begin position="25"/>
        <end position="46"/>
    </location>
</feature>
<organism evidence="2 3">
    <name type="scientific">Ochrobactrum soli</name>
    <dbReference type="NCBI Taxonomy" id="2448455"/>
    <lineage>
        <taxon>Bacteria</taxon>
        <taxon>Pseudomonadati</taxon>
        <taxon>Pseudomonadota</taxon>
        <taxon>Alphaproteobacteria</taxon>
        <taxon>Hyphomicrobiales</taxon>
        <taxon>Brucellaceae</taxon>
        <taxon>Brucella/Ochrobactrum group</taxon>
        <taxon>Ochrobactrum</taxon>
    </lineage>
</organism>
<evidence type="ECO:0000256" key="1">
    <source>
        <dbReference type="SAM" id="Phobius"/>
    </source>
</evidence>
<sequence>MVTRALPPKEFEAQNVRQGRQGTQVLTVLIVSLMASLVVWMFVGLFG</sequence>
<keyword evidence="1" id="KW-0472">Membrane</keyword>
<accession>A0A2P9HLI4</accession>
<evidence type="ECO:0000313" key="2">
    <source>
        <dbReference type="EMBL" id="SPL64965.1"/>
    </source>
</evidence>
<keyword evidence="1" id="KW-1133">Transmembrane helix</keyword>
<reference evidence="3" key="1">
    <citation type="submission" date="2017-12" db="EMBL/GenBank/DDBJ databases">
        <authorList>
            <person name="Diaz M."/>
        </authorList>
    </citation>
    <scope>NUCLEOTIDE SEQUENCE [LARGE SCALE GENOMIC DNA]</scope>
    <source>
        <strain evidence="3">FI11154</strain>
    </source>
</reference>
<dbReference type="EMBL" id="OOFM01000005">
    <property type="protein sequence ID" value="SPL64965.1"/>
    <property type="molecule type" value="Genomic_DNA"/>
</dbReference>
<dbReference type="RefSeq" id="WP_180917957.1">
    <property type="nucleotide sequence ID" value="NZ_OOFM01000005.1"/>
</dbReference>
<evidence type="ECO:0000313" key="3">
    <source>
        <dbReference type="Proteomes" id="UP000246073"/>
    </source>
</evidence>
<keyword evidence="1" id="KW-0812">Transmembrane</keyword>
<dbReference type="AlphaFoldDB" id="A0A2P9HLI4"/>
<protein>
    <submittedName>
        <fullName evidence="2">Uncharacterized protein</fullName>
    </submittedName>
</protein>
<dbReference type="Proteomes" id="UP000246073">
    <property type="component" value="Unassembled WGS sequence"/>
</dbReference>
<name>A0A2P9HLI4_9HYPH</name>
<proteinExistence type="predicted"/>
<gene>
    <name evidence="2" type="ORF">OHAE_832</name>
</gene>